<name>A0A4U9HGF8_9ENTR</name>
<dbReference type="Proteomes" id="UP000310719">
    <property type="component" value="Chromosome"/>
</dbReference>
<dbReference type="EMBL" id="LR590464">
    <property type="protein sequence ID" value="VTP62146.1"/>
    <property type="molecule type" value="Genomic_DNA"/>
</dbReference>
<feature type="region of interest" description="Disordered" evidence="1">
    <location>
        <begin position="1"/>
        <end position="32"/>
    </location>
</feature>
<organism evidence="2 3">
    <name type="scientific">Leclercia adecarboxylata</name>
    <dbReference type="NCBI Taxonomy" id="83655"/>
    <lineage>
        <taxon>Bacteria</taxon>
        <taxon>Pseudomonadati</taxon>
        <taxon>Pseudomonadota</taxon>
        <taxon>Gammaproteobacteria</taxon>
        <taxon>Enterobacterales</taxon>
        <taxon>Enterobacteriaceae</taxon>
        <taxon>Leclercia</taxon>
    </lineage>
</organism>
<evidence type="ECO:0000256" key="1">
    <source>
        <dbReference type="SAM" id="MobiDB-lite"/>
    </source>
</evidence>
<proteinExistence type="predicted"/>
<feature type="compositionally biased region" description="Basic and acidic residues" evidence="1">
    <location>
        <begin position="1"/>
        <end position="11"/>
    </location>
</feature>
<accession>A0A4U9HGF8</accession>
<reference evidence="2 3" key="1">
    <citation type="submission" date="2019-05" db="EMBL/GenBank/DDBJ databases">
        <authorList>
            <consortium name="Pathogen Informatics"/>
        </authorList>
    </citation>
    <scope>NUCLEOTIDE SEQUENCE [LARGE SCALE GENOMIC DNA]</scope>
    <source>
        <strain evidence="2 3">NCTC13032</strain>
    </source>
</reference>
<evidence type="ECO:0000313" key="3">
    <source>
        <dbReference type="Proteomes" id="UP000310719"/>
    </source>
</evidence>
<dbReference type="AlphaFoldDB" id="A0A4U9HGF8"/>
<sequence length="32" mass="3222">MPVGKHGEGMHEVASAKGLMETCRPGAGGLRG</sequence>
<protein>
    <submittedName>
        <fullName evidence="2">Uncharacterized protein</fullName>
    </submittedName>
</protein>
<evidence type="ECO:0000313" key="2">
    <source>
        <dbReference type="EMBL" id="VTP62146.1"/>
    </source>
</evidence>
<gene>
    <name evidence="2" type="ORF">NCTC13032_00188</name>
</gene>